<accession>A0A822Z7I9</accession>
<dbReference type="PANTHER" id="PTHR43378">
    <property type="entry name" value="UDP-3-O-ACYLGLUCOSAMINE N-ACYLTRANSFERASE"/>
    <property type="match status" value="1"/>
</dbReference>
<keyword evidence="4" id="KW-0443">Lipid metabolism</keyword>
<dbReference type="Gene3D" id="2.160.10.10">
    <property type="entry name" value="Hexapeptide repeat proteins"/>
    <property type="match status" value="1"/>
</dbReference>
<comment type="caution">
    <text evidence="6">The sequence shown here is derived from an EMBL/GenBank/DDBJ whole genome shotgun (WGS) entry which is preliminary data.</text>
</comment>
<evidence type="ECO:0000256" key="1">
    <source>
        <dbReference type="ARBA" id="ARBA00022516"/>
    </source>
</evidence>
<evidence type="ECO:0000313" key="7">
    <source>
        <dbReference type="Proteomes" id="UP000607653"/>
    </source>
</evidence>
<gene>
    <name evidence="6" type="ORF">HUJ06_013748</name>
</gene>
<evidence type="ECO:0000256" key="2">
    <source>
        <dbReference type="ARBA" id="ARBA00022556"/>
    </source>
</evidence>
<evidence type="ECO:0000313" key="6">
    <source>
        <dbReference type="EMBL" id="DAD39425.1"/>
    </source>
</evidence>
<name>A0A822Z7I9_NELNU</name>
<evidence type="ECO:0000256" key="5">
    <source>
        <dbReference type="ARBA" id="ARBA00023315"/>
    </source>
</evidence>
<proteinExistence type="predicted"/>
<dbReference type="GO" id="GO:0016020">
    <property type="term" value="C:membrane"/>
    <property type="evidence" value="ECO:0007669"/>
    <property type="project" value="GOC"/>
</dbReference>
<dbReference type="EMBL" id="DUZY01000005">
    <property type="protein sequence ID" value="DAD39425.1"/>
    <property type="molecule type" value="Genomic_DNA"/>
</dbReference>
<keyword evidence="7" id="KW-1185">Reference proteome</keyword>
<dbReference type="SUPFAM" id="SSF51161">
    <property type="entry name" value="Trimeric LpxA-like enzymes"/>
    <property type="match status" value="1"/>
</dbReference>
<keyword evidence="5" id="KW-0012">Acyltransferase</keyword>
<protein>
    <submittedName>
        <fullName evidence="6">Uncharacterized protein</fullName>
    </submittedName>
</protein>
<organism evidence="6 7">
    <name type="scientific">Nelumbo nucifera</name>
    <name type="common">Sacred lotus</name>
    <dbReference type="NCBI Taxonomy" id="4432"/>
    <lineage>
        <taxon>Eukaryota</taxon>
        <taxon>Viridiplantae</taxon>
        <taxon>Streptophyta</taxon>
        <taxon>Embryophyta</taxon>
        <taxon>Tracheophyta</taxon>
        <taxon>Spermatophyta</taxon>
        <taxon>Magnoliopsida</taxon>
        <taxon>Proteales</taxon>
        <taxon>Nelumbonaceae</taxon>
        <taxon>Nelumbo</taxon>
    </lineage>
</organism>
<reference evidence="6 7" key="1">
    <citation type="journal article" date="2020" name="Mol. Biol. Evol.">
        <title>Distinct Expression and Methylation Patterns for Genes with Different Fates following a Single Whole-Genome Duplication in Flowering Plants.</title>
        <authorList>
            <person name="Shi T."/>
            <person name="Rahmani R.S."/>
            <person name="Gugger P.F."/>
            <person name="Wang M."/>
            <person name="Li H."/>
            <person name="Zhang Y."/>
            <person name="Li Z."/>
            <person name="Wang Q."/>
            <person name="Van de Peer Y."/>
            <person name="Marchal K."/>
            <person name="Chen J."/>
        </authorList>
    </citation>
    <scope>NUCLEOTIDE SEQUENCE [LARGE SCALE GENOMIC DNA]</scope>
    <source>
        <tissue evidence="6">Leaf</tissue>
    </source>
</reference>
<dbReference type="GO" id="GO:0016410">
    <property type="term" value="F:N-acyltransferase activity"/>
    <property type="evidence" value="ECO:0007669"/>
    <property type="project" value="InterPro"/>
</dbReference>
<dbReference type="Pfam" id="PF00132">
    <property type="entry name" value="Hexapep"/>
    <property type="match status" value="1"/>
</dbReference>
<evidence type="ECO:0000256" key="4">
    <source>
        <dbReference type="ARBA" id="ARBA00023098"/>
    </source>
</evidence>
<dbReference type="InterPro" id="IPR007691">
    <property type="entry name" value="LpxD"/>
</dbReference>
<dbReference type="InterPro" id="IPR011004">
    <property type="entry name" value="Trimer_LpxA-like_sf"/>
</dbReference>
<keyword evidence="2" id="KW-0441">Lipid A biosynthesis</keyword>
<keyword evidence="1" id="KW-0444">Lipid biosynthesis</keyword>
<dbReference type="PANTHER" id="PTHR43378:SF2">
    <property type="entry name" value="UDP-3-O-ACYLGLUCOSAMINE N-ACYLTRANSFERASE 1, MITOCHONDRIAL-RELATED"/>
    <property type="match status" value="1"/>
</dbReference>
<dbReference type="AlphaFoldDB" id="A0A822Z7I9"/>
<dbReference type="GO" id="GO:0009245">
    <property type="term" value="P:lipid A biosynthetic process"/>
    <property type="evidence" value="ECO:0007669"/>
    <property type="project" value="UniProtKB-KW"/>
</dbReference>
<keyword evidence="3" id="KW-0808">Transferase</keyword>
<dbReference type="InterPro" id="IPR001451">
    <property type="entry name" value="Hexapep"/>
</dbReference>
<sequence length="220" mass="24600">MGRDIFHQRHLHGYWGDTWSSPSHIPNFWSKTSLELHGCKFWIGSHVDIGANTCTDRGSWRDTVIGDHSKIDNLVQIGHNVVIGKYCILCGQVGIADPVGIQHLHLLLLVSGMGDHATLGGKVRLAANSCVTKDITEPGDYGGFSLVPINEWRRQVATHRWILKGIVDLLPCNISMRSCGSSTDDNVNICVHGYLPEIEGNFHHFRQCFHESMFILQHNL</sequence>
<dbReference type="Proteomes" id="UP000607653">
    <property type="component" value="Unassembled WGS sequence"/>
</dbReference>
<evidence type="ECO:0000256" key="3">
    <source>
        <dbReference type="ARBA" id="ARBA00022679"/>
    </source>
</evidence>